<feature type="transmembrane region" description="Helical" evidence="1">
    <location>
        <begin position="25"/>
        <end position="47"/>
    </location>
</feature>
<feature type="transmembrane region" description="Helical" evidence="1">
    <location>
        <begin position="264"/>
        <end position="285"/>
    </location>
</feature>
<sequence>MDIPAVSDSSWTESVRPKFHGSARAMFPVVLKGLFLTIITLGIYRFWYMTNVRRFLWNNTEVDGDFLEYTGRGVELFIGFLIAVAVLVPFYAMLFLAPLYMGAEAAAVAQGLYGFALLLLAQYALYRARRYRLTRTIWRGVRFQQSGSGWGYAWRSLLWLILTVLTLGLAYPWMRAGLERYKMTNTWYGDQQGAFSATGGQLFWRTLLVWLAALVVIGGPIAFVAGMEATGNIGAASPAHALILVSVIGFIVLVPVYWAVEFRWWANGCSVGPAAAACDLGNFAFFKVYLGYLGVALLFGLVVGAIGLGIGFALHSGGVLEGMAAQARPPVVFFVAFGAFYFLVGLVFAALWQVFGVRPIWRKSFESCEIRGLGALMAAQSVTPEANAFGEGIADAIDFGGF</sequence>
<dbReference type="Pfam" id="PF05987">
    <property type="entry name" value="DUF898"/>
    <property type="match status" value="1"/>
</dbReference>
<dbReference type="InterPro" id="IPR010295">
    <property type="entry name" value="DUF898"/>
</dbReference>
<keyword evidence="1" id="KW-0812">Transmembrane</keyword>
<name>A0ABU1DDH9_9HYPH</name>
<protein>
    <submittedName>
        <fullName evidence="2">DUF898 family protein</fullName>
    </submittedName>
</protein>
<feature type="transmembrane region" description="Helical" evidence="1">
    <location>
        <begin position="152"/>
        <end position="174"/>
    </location>
</feature>
<comment type="caution">
    <text evidence="2">The sequence shown here is derived from an EMBL/GenBank/DDBJ whole genome shotgun (WGS) entry which is preliminary data.</text>
</comment>
<keyword evidence="1" id="KW-1133">Transmembrane helix</keyword>
<reference evidence="2" key="1">
    <citation type="submission" date="2020-10" db="EMBL/GenBank/DDBJ databases">
        <authorList>
            <person name="Abbas A."/>
            <person name="Razzaq R."/>
            <person name="Waqas M."/>
            <person name="Abbas N."/>
            <person name="Nielsen T.K."/>
            <person name="Hansen L.H."/>
            <person name="Hussain S."/>
            <person name="Shahid M."/>
        </authorList>
    </citation>
    <scope>NUCLEOTIDE SEQUENCE</scope>
    <source>
        <strain evidence="2">S14</strain>
    </source>
</reference>
<proteinExistence type="predicted"/>
<evidence type="ECO:0000313" key="3">
    <source>
        <dbReference type="Proteomes" id="UP001181622"/>
    </source>
</evidence>
<dbReference type="RefSeq" id="WP_309389655.1">
    <property type="nucleotide sequence ID" value="NZ_JADBEO010000008.1"/>
</dbReference>
<feature type="transmembrane region" description="Helical" evidence="1">
    <location>
        <begin position="207"/>
        <end position="227"/>
    </location>
</feature>
<dbReference type="EMBL" id="JADBEO010000008">
    <property type="protein sequence ID" value="MDR4306094.1"/>
    <property type="molecule type" value="Genomic_DNA"/>
</dbReference>
<organism evidence="2 3">
    <name type="scientific">Chelatococcus sambhunathii</name>
    <dbReference type="NCBI Taxonomy" id="363953"/>
    <lineage>
        <taxon>Bacteria</taxon>
        <taxon>Pseudomonadati</taxon>
        <taxon>Pseudomonadota</taxon>
        <taxon>Alphaproteobacteria</taxon>
        <taxon>Hyphomicrobiales</taxon>
        <taxon>Chelatococcaceae</taxon>
        <taxon>Chelatococcus</taxon>
    </lineage>
</organism>
<feature type="transmembrane region" description="Helical" evidence="1">
    <location>
        <begin position="76"/>
        <end position="101"/>
    </location>
</feature>
<dbReference type="Proteomes" id="UP001181622">
    <property type="component" value="Unassembled WGS sequence"/>
</dbReference>
<feature type="transmembrane region" description="Helical" evidence="1">
    <location>
        <begin position="292"/>
        <end position="314"/>
    </location>
</feature>
<gene>
    <name evidence="2" type="ORF">IHQ68_05610</name>
</gene>
<accession>A0ABU1DDH9</accession>
<feature type="transmembrane region" description="Helical" evidence="1">
    <location>
        <begin position="334"/>
        <end position="355"/>
    </location>
</feature>
<feature type="transmembrane region" description="Helical" evidence="1">
    <location>
        <begin position="239"/>
        <end position="258"/>
    </location>
</feature>
<evidence type="ECO:0000313" key="2">
    <source>
        <dbReference type="EMBL" id="MDR4306094.1"/>
    </source>
</evidence>
<feature type="transmembrane region" description="Helical" evidence="1">
    <location>
        <begin position="107"/>
        <end position="126"/>
    </location>
</feature>
<keyword evidence="1" id="KW-0472">Membrane</keyword>
<evidence type="ECO:0000256" key="1">
    <source>
        <dbReference type="SAM" id="Phobius"/>
    </source>
</evidence>
<keyword evidence="3" id="KW-1185">Reference proteome</keyword>